<dbReference type="PANTHER" id="PTHR21700">
    <property type="entry name" value="TRANSTHYRETIN-LIKE FAMILY PROTEIN-RELATED"/>
    <property type="match status" value="1"/>
</dbReference>
<evidence type="ECO:0000256" key="4">
    <source>
        <dbReference type="ARBA" id="ARBA00022729"/>
    </source>
</evidence>
<evidence type="ECO:0000313" key="7">
    <source>
        <dbReference type="WBParaSite" id="PDA_v2.g21546.t1"/>
    </source>
</evidence>
<comment type="similarity">
    <text evidence="2">Belongs to the nematode transthyretin-like family.</text>
</comment>
<feature type="chain" id="PRO_5037112442" evidence="5">
    <location>
        <begin position="17"/>
        <end position="147"/>
    </location>
</feature>
<dbReference type="GO" id="GO:0009986">
    <property type="term" value="C:cell surface"/>
    <property type="evidence" value="ECO:0007669"/>
    <property type="project" value="InterPro"/>
</dbReference>
<accession>A0A914PSA8</accession>
<reference evidence="7" key="1">
    <citation type="submission" date="2022-11" db="UniProtKB">
        <authorList>
            <consortium name="WormBaseParasite"/>
        </authorList>
    </citation>
    <scope>IDENTIFICATION</scope>
</reference>
<evidence type="ECO:0000256" key="2">
    <source>
        <dbReference type="ARBA" id="ARBA00010112"/>
    </source>
</evidence>
<dbReference type="InterPro" id="IPR001534">
    <property type="entry name" value="Transthyretin-like"/>
</dbReference>
<evidence type="ECO:0000256" key="3">
    <source>
        <dbReference type="ARBA" id="ARBA00022525"/>
    </source>
</evidence>
<dbReference type="GO" id="GO:0005576">
    <property type="term" value="C:extracellular region"/>
    <property type="evidence" value="ECO:0007669"/>
    <property type="project" value="UniProtKB-SubCell"/>
</dbReference>
<organism evidence="6 7">
    <name type="scientific">Panagrolaimus davidi</name>
    <dbReference type="NCBI Taxonomy" id="227884"/>
    <lineage>
        <taxon>Eukaryota</taxon>
        <taxon>Metazoa</taxon>
        <taxon>Ecdysozoa</taxon>
        <taxon>Nematoda</taxon>
        <taxon>Chromadorea</taxon>
        <taxon>Rhabditida</taxon>
        <taxon>Tylenchina</taxon>
        <taxon>Panagrolaimomorpha</taxon>
        <taxon>Panagrolaimoidea</taxon>
        <taxon>Panagrolaimidae</taxon>
        <taxon>Panagrolaimus</taxon>
    </lineage>
</organism>
<dbReference type="InterPro" id="IPR038479">
    <property type="entry name" value="Transthyretin-like_sf"/>
</dbReference>
<name>A0A914PSA8_9BILA</name>
<dbReference type="AlphaFoldDB" id="A0A914PSA8"/>
<evidence type="ECO:0000313" key="6">
    <source>
        <dbReference type="Proteomes" id="UP000887578"/>
    </source>
</evidence>
<keyword evidence="3" id="KW-0964">Secreted</keyword>
<dbReference type="PANTHER" id="PTHR21700:SF3">
    <property type="entry name" value="TRANSTHYRETIN-LIKE PROTEIN 5"/>
    <property type="match status" value="1"/>
</dbReference>
<dbReference type="Proteomes" id="UP000887578">
    <property type="component" value="Unplaced"/>
</dbReference>
<dbReference type="Pfam" id="PF01060">
    <property type="entry name" value="TTR-52"/>
    <property type="match status" value="1"/>
</dbReference>
<protein>
    <submittedName>
        <fullName evidence="7">Uncharacterized protein</fullName>
    </submittedName>
</protein>
<dbReference type="Gene3D" id="2.60.40.3330">
    <property type="match status" value="1"/>
</dbReference>
<feature type="signal peptide" evidence="5">
    <location>
        <begin position="1"/>
        <end position="16"/>
    </location>
</feature>
<sequence length="147" mass="16147">MEKLFVILALFSTVSAFNLIPNLGIGRDQSAGAQGQLLCNGRPAANVKVKLYDDDRGIDTDDLMAEGTTDGNGNFRLQGYTSEFTTIDPKINVYHDCNDGVTPCKRKISIMIPNSYVSSGQQPRQFFNAGQIELAGKFKGEERDCFN</sequence>
<evidence type="ECO:0000256" key="5">
    <source>
        <dbReference type="SAM" id="SignalP"/>
    </source>
</evidence>
<evidence type="ECO:0000256" key="1">
    <source>
        <dbReference type="ARBA" id="ARBA00004613"/>
    </source>
</evidence>
<comment type="subcellular location">
    <subcellularLocation>
        <location evidence="1">Secreted</location>
    </subcellularLocation>
</comment>
<dbReference type="WBParaSite" id="PDA_v2.g21546.t1">
    <property type="protein sequence ID" value="PDA_v2.g21546.t1"/>
    <property type="gene ID" value="PDA_v2.g21546"/>
</dbReference>
<keyword evidence="4 5" id="KW-0732">Signal</keyword>
<keyword evidence="6" id="KW-1185">Reference proteome</keyword>
<proteinExistence type="inferred from homology"/>